<dbReference type="EMBL" id="CAEY01001565">
    <property type="status" value="NOT_ANNOTATED_CDS"/>
    <property type="molecule type" value="Genomic_DNA"/>
</dbReference>
<keyword evidence="2" id="KW-1185">Reference proteome</keyword>
<protein>
    <submittedName>
        <fullName evidence="1">Uncharacterized protein</fullName>
    </submittedName>
</protein>
<evidence type="ECO:0000313" key="2">
    <source>
        <dbReference type="Proteomes" id="UP000015104"/>
    </source>
</evidence>
<dbReference type="Proteomes" id="UP000015104">
    <property type="component" value="Unassembled WGS sequence"/>
</dbReference>
<reference evidence="2" key="1">
    <citation type="submission" date="2011-08" db="EMBL/GenBank/DDBJ databases">
        <authorList>
            <person name="Rombauts S."/>
        </authorList>
    </citation>
    <scope>NUCLEOTIDE SEQUENCE</scope>
    <source>
        <strain evidence="2">London</strain>
    </source>
</reference>
<sequence>MLASLARLKRNLRVRRKLSGMAGRQRDHLALFHELELKFACPLRGRCLQDSLKDTILFNGCGPTLELKSTNSCDLSELEKALENQTLNEFRVTLFANNIFILAQKINLKVFNCETGAETTIRLNAIATKGREHSATKYVEKLAASRFSEKYPVFDFATTYVPKNLRKVFEFLDGIKALLTKHFKKPKSP</sequence>
<accession>T1K4B1</accession>
<reference evidence="1" key="2">
    <citation type="submission" date="2015-06" db="UniProtKB">
        <authorList>
            <consortium name="EnsemblMetazoa"/>
        </authorList>
    </citation>
    <scope>IDENTIFICATION</scope>
</reference>
<dbReference type="EnsemblMetazoa" id="tetur05g01970.1">
    <property type="protein sequence ID" value="tetur05g01970.1"/>
    <property type="gene ID" value="tetur05g01970"/>
</dbReference>
<organism evidence="1 2">
    <name type="scientific">Tetranychus urticae</name>
    <name type="common">Two-spotted spider mite</name>
    <dbReference type="NCBI Taxonomy" id="32264"/>
    <lineage>
        <taxon>Eukaryota</taxon>
        <taxon>Metazoa</taxon>
        <taxon>Ecdysozoa</taxon>
        <taxon>Arthropoda</taxon>
        <taxon>Chelicerata</taxon>
        <taxon>Arachnida</taxon>
        <taxon>Acari</taxon>
        <taxon>Acariformes</taxon>
        <taxon>Trombidiformes</taxon>
        <taxon>Prostigmata</taxon>
        <taxon>Eleutherengona</taxon>
        <taxon>Raphignathae</taxon>
        <taxon>Tetranychoidea</taxon>
        <taxon>Tetranychidae</taxon>
        <taxon>Tetranychus</taxon>
    </lineage>
</organism>
<dbReference type="AlphaFoldDB" id="T1K4B1"/>
<proteinExistence type="predicted"/>
<dbReference type="HOGENOM" id="CLU_1436149_0_0_1"/>
<evidence type="ECO:0000313" key="1">
    <source>
        <dbReference type="EnsemblMetazoa" id="tetur05g01970.1"/>
    </source>
</evidence>
<name>T1K4B1_TETUR</name>